<dbReference type="InParanoid" id="A0A0D0DUL8"/>
<dbReference type="Proteomes" id="UP000054538">
    <property type="component" value="Unassembled WGS sequence"/>
</dbReference>
<dbReference type="AlphaFoldDB" id="A0A0D0DUL8"/>
<organism evidence="2 3">
    <name type="scientific">Paxillus rubicundulus Ve08.2h10</name>
    <dbReference type="NCBI Taxonomy" id="930991"/>
    <lineage>
        <taxon>Eukaryota</taxon>
        <taxon>Fungi</taxon>
        <taxon>Dikarya</taxon>
        <taxon>Basidiomycota</taxon>
        <taxon>Agaricomycotina</taxon>
        <taxon>Agaricomycetes</taxon>
        <taxon>Agaricomycetidae</taxon>
        <taxon>Boletales</taxon>
        <taxon>Paxilineae</taxon>
        <taxon>Paxillaceae</taxon>
        <taxon>Paxillus</taxon>
    </lineage>
</organism>
<proteinExistence type="predicted"/>
<dbReference type="EMBL" id="KN825242">
    <property type="protein sequence ID" value="KIK92801.1"/>
    <property type="molecule type" value="Genomic_DNA"/>
</dbReference>
<feature type="non-terminal residue" evidence="2">
    <location>
        <position position="185"/>
    </location>
</feature>
<accession>A0A0D0DUL8</accession>
<gene>
    <name evidence="2" type="ORF">PAXRUDRAFT_146529</name>
</gene>
<feature type="domain" description="CxC5 like cysteine cluster associated with KDZ" evidence="1">
    <location>
        <begin position="115"/>
        <end position="169"/>
    </location>
</feature>
<dbReference type="Pfam" id="PF18718">
    <property type="entry name" value="CxC5"/>
    <property type="match status" value="1"/>
</dbReference>
<evidence type="ECO:0000259" key="1">
    <source>
        <dbReference type="Pfam" id="PF18718"/>
    </source>
</evidence>
<evidence type="ECO:0000313" key="3">
    <source>
        <dbReference type="Proteomes" id="UP000054538"/>
    </source>
</evidence>
<reference evidence="2 3" key="1">
    <citation type="submission" date="2014-04" db="EMBL/GenBank/DDBJ databases">
        <authorList>
            <consortium name="DOE Joint Genome Institute"/>
            <person name="Kuo A."/>
            <person name="Kohler A."/>
            <person name="Jargeat P."/>
            <person name="Nagy L.G."/>
            <person name="Floudas D."/>
            <person name="Copeland A."/>
            <person name="Barry K.W."/>
            <person name="Cichocki N."/>
            <person name="Veneault-Fourrey C."/>
            <person name="LaButti K."/>
            <person name="Lindquist E.A."/>
            <person name="Lipzen A."/>
            <person name="Lundell T."/>
            <person name="Morin E."/>
            <person name="Murat C."/>
            <person name="Sun H."/>
            <person name="Tunlid A."/>
            <person name="Henrissat B."/>
            <person name="Grigoriev I.V."/>
            <person name="Hibbett D.S."/>
            <person name="Martin F."/>
            <person name="Nordberg H.P."/>
            <person name="Cantor M.N."/>
            <person name="Hua S.X."/>
        </authorList>
    </citation>
    <scope>NUCLEOTIDE SEQUENCE [LARGE SCALE GENOMIC DNA]</scope>
    <source>
        <strain evidence="2 3">Ve08.2h10</strain>
    </source>
</reference>
<evidence type="ECO:0000313" key="2">
    <source>
        <dbReference type="EMBL" id="KIK92801.1"/>
    </source>
</evidence>
<keyword evidence="3" id="KW-1185">Reference proteome</keyword>
<sequence length="185" mass="20653">PAIHSQMHNIIHPPLTLPTAVEALLIGVTGMDFESVRRGWSFLKHIIWSAQELLPSSQGVETFNLHGHHHGLGKSALFFIAWCYVLALGHSLSTQPLPTVAISAPAQYIPSTNTASECHQCYHHNYVVHKDSDSHIYYSGVPNTIQAASHFFIDSQVLEVFTNSKVFGWSIEMIQSPSLWLRSRN</sequence>
<dbReference type="OrthoDB" id="2501483at2759"/>
<dbReference type="HOGENOM" id="CLU_074887_1_0_1"/>
<protein>
    <recommendedName>
        <fullName evidence="1">CxC5 like cysteine cluster associated with KDZ domain-containing protein</fullName>
    </recommendedName>
</protein>
<reference evidence="3" key="2">
    <citation type="submission" date="2015-01" db="EMBL/GenBank/DDBJ databases">
        <title>Evolutionary Origins and Diversification of the Mycorrhizal Mutualists.</title>
        <authorList>
            <consortium name="DOE Joint Genome Institute"/>
            <consortium name="Mycorrhizal Genomics Consortium"/>
            <person name="Kohler A."/>
            <person name="Kuo A."/>
            <person name="Nagy L.G."/>
            <person name="Floudas D."/>
            <person name="Copeland A."/>
            <person name="Barry K.W."/>
            <person name="Cichocki N."/>
            <person name="Veneault-Fourrey C."/>
            <person name="LaButti K."/>
            <person name="Lindquist E.A."/>
            <person name="Lipzen A."/>
            <person name="Lundell T."/>
            <person name="Morin E."/>
            <person name="Murat C."/>
            <person name="Riley R."/>
            <person name="Ohm R."/>
            <person name="Sun H."/>
            <person name="Tunlid A."/>
            <person name="Henrissat B."/>
            <person name="Grigoriev I.V."/>
            <person name="Hibbett D.S."/>
            <person name="Martin F."/>
        </authorList>
    </citation>
    <scope>NUCLEOTIDE SEQUENCE [LARGE SCALE GENOMIC DNA]</scope>
    <source>
        <strain evidence="3">Ve08.2h10</strain>
    </source>
</reference>
<dbReference type="STRING" id="930991.A0A0D0DUL8"/>
<dbReference type="InterPro" id="IPR041539">
    <property type="entry name" value="CxC5"/>
</dbReference>
<name>A0A0D0DUL8_9AGAM</name>